<sequence>MRVFHVVTHLQLYLLLIHNQSIIQQCLIDSPPVAIPFTMAYDAVPENGFLKSDNQTPVVIILFLSGMLVVGSTSYDVHRSIKNNETPPTKEQIQAMEDYIASKRPGA</sequence>
<comment type="caution">
    <text evidence="1">The sequence shown here is derived from an EMBL/GenBank/DDBJ whole genome shotgun (WGS) entry which is preliminary data.</text>
</comment>
<dbReference type="EMBL" id="JAUHHV010000001">
    <property type="protein sequence ID" value="KAK1439285.1"/>
    <property type="molecule type" value="Genomic_DNA"/>
</dbReference>
<name>A0AAD8LKU2_TARER</name>
<evidence type="ECO:0000313" key="1">
    <source>
        <dbReference type="EMBL" id="KAK1439285.1"/>
    </source>
</evidence>
<reference evidence="1" key="1">
    <citation type="journal article" date="2023" name="bioRxiv">
        <title>Improved chromosome-level genome assembly for marigold (Tagetes erecta).</title>
        <authorList>
            <person name="Jiang F."/>
            <person name="Yuan L."/>
            <person name="Wang S."/>
            <person name="Wang H."/>
            <person name="Xu D."/>
            <person name="Wang A."/>
            <person name="Fan W."/>
        </authorList>
    </citation>
    <scope>NUCLEOTIDE SEQUENCE</scope>
    <source>
        <strain evidence="1">WSJ</strain>
        <tissue evidence="1">Leaf</tissue>
    </source>
</reference>
<proteinExistence type="predicted"/>
<keyword evidence="2" id="KW-1185">Reference proteome</keyword>
<protein>
    <submittedName>
        <fullName evidence="1">Uncharacterized protein</fullName>
    </submittedName>
</protein>
<gene>
    <name evidence="1" type="ORF">QVD17_05101</name>
</gene>
<dbReference type="Proteomes" id="UP001229421">
    <property type="component" value="Unassembled WGS sequence"/>
</dbReference>
<dbReference type="AlphaFoldDB" id="A0AAD8LKU2"/>
<organism evidence="1 2">
    <name type="scientific">Tagetes erecta</name>
    <name type="common">African marigold</name>
    <dbReference type="NCBI Taxonomy" id="13708"/>
    <lineage>
        <taxon>Eukaryota</taxon>
        <taxon>Viridiplantae</taxon>
        <taxon>Streptophyta</taxon>
        <taxon>Embryophyta</taxon>
        <taxon>Tracheophyta</taxon>
        <taxon>Spermatophyta</taxon>
        <taxon>Magnoliopsida</taxon>
        <taxon>eudicotyledons</taxon>
        <taxon>Gunneridae</taxon>
        <taxon>Pentapetalae</taxon>
        <taxon>asterids</taxon>
        <taxon>campanulids</taxon>
        <taxon>Asterales</taxon>
        <taxon>Asteraceae</taxon>
        <taxon>Asteroideae</taxon>
        <taxon>Heliantheae alliance</taxon>
        <taxon>Tageteae</taxon>
        <taxon>Tagetes</taxon>
    </lineage>
</organism>
<evidence type="ECO:0000313" key="2">
    <source>
        <dbReference type="Proteomes" id="UP001229421"/>
    </source>
</evidence>
<accession>A0AAD8LKU2</accession>